<evidence type="ECO:0000313" key="3">
    <source>
        <dbReference type="Proteomes" id="UP000003980"/>
    </source>
</evidence>
<evidence type="ECO:0000313" key="2">
    <source>
        <dbReference type="EMBL" id="EHP68037.1"/>
    </source>
</evidence>
<keyword evidence="3" id="KW-1185">Reference proteome</keyword>
<dbReference type="RefSeq" id="WP_009074052.1">
    <property type="nucleotide sequence ID" value="NZ_JH597770.1"/>
</dbReference>
<dbReference type="HOGENOM" id="CLU_651528_0_0_2"/>
<dbReference type="OrthoDB" id="11867at2157"/>
<dbReference type="Pfam" id="PF01266">
    <property type="entry name" value="DAO"/>
    <property type="match status" value="1"/>
</dbReference>
<reference evidence="2 3" key="1">
    <citation type="submission" date="2012-01" db="EMBL/GenBank/DDBJ databases">
        <title>Improved High-Quality Draft sequence of Metallosphaera yellowstonensis MK1.</title>
        <authorList>
            <consortium name="US DOE Joint Genome Institute"/>
            <person name="Lucas S."/>
            <person name="Han J."/>
            <person name="Cheng J.-F."/>
            <person name="Goodwin L."/>
            <person name="Pitluck S."/>
            <person name="Peters L."/>
            <person name="Teshima H."/>
            <person name="Detter J.C."/>
            <person name="Han C."/>
            <person name="Tapia R."/>
            <person name="Land M."/>
            <person name="Hauser L."/>
            <person name="Kyrpides N."/>
            <person name="Kozubal M."/>
            <person name="Macur R.E."/>
            <person name="Jay Z."/>
            <person name="Inskeep W."/>
            <person name="Woyke T."/>
        </authorList>
    </citation>
    <scope>NUCLEOTIDE SEQUENCE [LARGE SCALE GENOMIC DNA]</scope>
    <source>
        <strain evidence="2 3">MK1</strain>
    </source>
</reference>
<evidence type="ECO:0000259" key="1">
    <source>
        <dbReference type="Pfam" id="PF01266"/>
    </source>
</evidence>
<dbReference type="PANTHER" id="PTHR10668:SF103">
    <property type="entry name" value="PYRIDINE NUCLEOTIDE-DISULFIDE OXIDOREDUCTASE DOMAIN-CONTAINING PROTEIN 2"/>
    <property type="match status" value="1"/>
</dbReference>
<accession>H2C7B1</accession>
<dbReference type="Gene3D" id="3.50.50.60">
    <property type="entry name" value="FAD/NAD(P)-binding domain"/>
    <property type="match status" value="2"/>
</dbReference>
<dbReference type="EMBL" id="JH597770">
    <property type="protein sequence ID" value="EHP68037.1"/>
    <property type="molecule type" value="Genomic_DNA"/>
</dbReference>
<dbReference type="STRING" id="671065.MetMK1DRAFT_00024600"/>
<dbReference type="AlphaFoldDB" id="H2C7B1"/>
<dbReference type="eggNOG" id="arCOG01521">
    <property type="taxonomic scope" value="Archaea"/>
</dbReference>
<feature type="domain" description="FAD dependent oxidoreductase" evidence="1">
    <location>
        <begin position="3"/>
        <end position="248"/>
    </location>
</feature>
<dbReference type="InterPro" id="IPR006076">
    <property type="entry name" value="FAD-dep_OxRdtase"/>
</dbReference>
<gene>
    <name evidence="2" type="ORF">MetMK1DRAFT_00024600</name>
</gene>
<dbReference type="SUPFAM" id="SSF51905">
    <property type="entry name" value="FAD/NAD(P)-binding domain"/>
    <property type="match status" value="1"/>
</dbReference>
<protein>
    <submittedName>
        <fullName evidence="2">Phytoene dehydrogenase-like oxidoreductase</fullName>
    </submittedName>
</protein>
<dbReference type="Proteomes" id="UP000003980">
    <property type="component" value="Unassembled WGS sequence"/>
</dbReference>
<organism evidence="2 3">
    <name type="scientific">Metallosphaera yellowstonensis MK1</name>
    <dbReference type="NCBI Taxonomy" id="671065"/>
    <lineage>
        <taxon>Archaea</taxon>
        <taxon>Thermoproteota</taxon>
        <taxon>Thermoprotei</taxon>
        <taxon>Sulfolobales</taxon>
        <taxon>Sulfolobaceae</taxon>
        <taxon>Metallosphaera</taxon>
    </lineage>
</organism>
<name>H2C7B1_9CREN</name>
<dbReference type="PANTHER" id="PTHR10668">
    <property type="entry name" value="PHYTOENE DEHYDROGENASE"/>
    <property type="match status" value="1"/>
</dbReference>
<dbReference type="InterPro" id="IPR036188">
    <property type="entry name" value="FAD/NAD-bd_sf"/>
</dbReference>
<sequence>MRAVVIGSGHNGLLASYYLRKLGLEVILLEASHRVGGMTESYTVGRALVSRASYVLGLMPRQFIEEFDIPVIQNDPYQVIEYEGKLIPFHRDKERRLNVLGKYFPDFEEFERRVCLMKEIMSLFHFDVNPPSREKVLEVAERYGVPEIVRDTSRSFLSKYLPQEVHRYFIYPAMEESPAYMVAYFYSQWSHVRGGMGRVSEAIASKARSAGVLLFTGTKVEEIITSNGRVKGVRYQDKVVKADIVVSAISPVATFSMTPELADVKLDVGKSSWAKHNVIFKDMPRVPEALRPHLGGIIDLQSGEVVMPSAVDPTRGAHVLEFMGDPEEILQIFKGEVIFHEELTPSFAERYYHLPGGNLNHLPMRMPYLFDGRPVKGWGYRTPLKGLYITGAGTFPGGQVTGIPGFNVVTAVKEDLQRGGFFT</sequence>
<proteinExistence type="predicted"/>